<evidence type="ECO:0000256" key="1">
    <source>
        <dbReference type="SAM" id="Coils"/>
    </source>
</evidence>
<dbReference type="GO" id="GO:0051301">
    <property type="term" value="P:cell division"/>
    <property type="evidence" value="ECO:0007669"/>
    <property type="project" value="UniProtKB-KW"/>
</dbReference>
<keyword evidence="2" id="KW-0472">Membrane</keyword>
<keyword evidence="2" id="KW-1133">Transmembrane helix</keyword>
<comment type="caution">
    <text evidence="3">The sequence shown here is derived from an EMBL/GenBank/DDBJ whole genome shotgun (WGS) entry which is preliminary data.</text>
</comment>
<keyword evidence="3" id="KW-0131">Cell cycle</keyword>
<protein>
    <submittedName>
        <fullName evidence="3">Cell division protein FtsL</fullName>
    </submittedName>
</protein>
<dbReference type="Proteomes" id="UP000485367">
    <property type="component" value="Unassembled WGS sequence"/>
</dbReference>
<proteinExistence type="predicted"/>
<evidence type="ECO:0000313" key="3">
    <source>
        <dbReference type="EMBL" id="OQA52963.1"/>
    </source>
</evidence>
<keyword evidence="3" id="KW-0132">Cell division</keyword>
<organism evidence="3">
    <name type="scientific">candidate division WS2 bacterium ADurb.Bin280</name>
    <dbReference type="NCBI Taxonomy" id="1852829"/>
    <lineage>
        <taxon>Bacteria</taxon>
        <taxon>candidate division WS2</taxon>
    </lineage>
</organism>
<accession>A0A1V5SFD9</accession>
<name>A0A1V5SFD9_9BACT</name>
<dbReference type="AlphaFoldDB" id="A0A1V5SFD9"/>
<dbReference type="InterPro" id="IPR007060">
    <property type="entry name" value="FtsL/DivIC"/>
</dbReference>
<keyword evidence="2" id="KW-0812">Transmembrane</keyword>
<gene>
    <name evidence="3" type="primary">ftsL_2</name>
    <name evidence="3" type="ORF">BWY43_00250</name>
</gene>
<feature type="transmembrane region" description="Helical" evidence="2">
    <location>
        <begin position="20"/>
        <end position="40"/>
    </location>
</feature>
<sequence>MARGFFNRSRIDEVASKVPLNFLIILLAIIYTGFLLYQSIYFNHKLNKKVTALKKEIVQLQEKQEQTRSLIAYYKTSSFQELEARKKLGLKMPGERVVKVDVLDLASGTGGGEESREKKNDGLDRSNLDLWVDFVKGNLDEN</sequence>
<dbReference type="Pfam" id="PF04977">
    <property type="entry name" value="DivIC"/>
    <property type="match status" value="1"/>
</dbReference>
<dbReference type="EMBL" id="MWBO01000016">
    <property type="protein sequence ID" value="OQA52963.1"/>
    <property type="molecule type" value="Genomic_DNA"/>
</dbReference>
<evidence type="ECO:0000256" key="2">
    <source>
        <dbReference type="SAM" id="Phobius"/>
    </source>
</evidence>
<keyword evidence="1" id="KW-0175">Coiled coil</keyword>
<feature type="coiled-coil region" evidence="1">
    <location>
        <begin position="43"/>
        <end position="70"/>
    </location>
</feature>
<reference evidence="3" key="1">
    <citation type="submission" date="2017-02" db="EMBL/GenBank/DDBJ databases">
        <title>Delving into the versatile metabolic prowess of the omnipresent phylum Bacteroidetes.</title>
        <authorList>
            <person name="Nobu M.K."/>
            <person name="Mei R."/>
            <person name="Narihiro T."/>
            <person name="Kuroda K."/>
            <person name="Liu W.-T."/>
        </authorList>
    </citation>
    <scope>NUCLEOTIDE SEQUENCE</scope>
    <source>
        <strain evidence="3">ADurb.Bin280</strain>
    </source>
</reference>